<dbReference type="Gene3D" id="3.90.930.40">
    <property type="match status" value="1"/>
</dbReference>
<dbReference type="Proteomes" id="UP000095281">
    <property type="component" value="Unplaced"/>
</dbReference>
<organism evidence="7 8">
    <name type="scientific">Meloidogyne hapla</name>
    <name type="common">Root-knot nematode worm</name>
    <dbReference type="NCBI Taxonomy" id="6305"/>
    <lineage>
        <taxon>Eukaryota</taxon>
        <taxon>Metazoa</taxon>
        <taxon>Ecdysozoa</taxon>
        <taxon>Nematoda</taxon>
        <taxon>Chromadorea</taxon>
        <taxon>Rhabditida</taxon>
        <taxon>Tylenchina</taxon>
        <taxon>Tylenchomorpha</taxon>
        <taxon>Tylenchoidea</taxon>
        <taxon>Meloidogynidae</taxon>
        <taxon>Meloidogyninae</taxon>
        <taxon>Meloidogyne</taxon>
    </lineage>
</organism>
<keyword evidence="4" id="KW-0805">Transcription regulation</keyword>
<comment type="subcellular location">
    <subcellularLocation>
        <location evidence="4">Nucleus</location>
    </subcellularLocation>
</comment>
<dbReference type="AlphaFoldDB" id="A0A1I8C2U1"/>
<dbReference type="EC" id="1.14.11.27" evidence="4"/>
<reference evidence="8" key="1">
    <citation type="submission" date="2016-11" db="UniProtKB">
        <authorList>
            <consortium name="WormBaseParasite"/>
        </authorList>
    </citation>
    <scope>IDENTIFICATION</scope>
</reference>
<evidence type="ECO:0000313" key="7">
    <source>
        <dbReference type="Proteomes" id="UP000095281"/>
    </source>
</evidence>
<keyword evidence="1 4" id="KW-0479">Metal-binding</keyword>
<dbReference type="GO" id="GO:0032453">
    <property type="term" value="F:histone H3K4 demethylase activity"/>
    <property type="evidence" value="ECO:0007669"/>
    <property type="project" value="TreeGrafter"/>
</dbReference>
<dbReference type="GO" id="GO:0005506">
    <property type="term" value="F:iron ion binding"/>
    <property type="evidence" value="ECO:0007669"/>
    <property type="project" value="UniProtKB-UniRule"/>
</dbReference>
<name>A0A1I8C2U1_MELHA</name>
<evidence type="ECO:0000256" key="5">
    <source>
        <dbReference type="SAM" id="MobiDB-lite"/>
    </source>
</evidence>
<dbReference type="Pfam" id="PF08007">
    <property type="entry name" value="JmjC_2"/>
    <property type="match status" value="1"/>
</dbReference>
<dbReference type="PANTHER" id="PTHR13096:SF8">
    <property type="entry name" value="RIBOSOMAL OXYGENASE 1"/>
    <property type="match status" value="1"/>
</dbReference>
<dbReference type="InterPro" id="IPR003347">
    <property type="entry name" value="JmjC_dom"/>
</dbReference>
<evidence type="ECO:0000256" key="1">
    <source>
        <dbReference type="ARBA" id="ARBA00022723"/>
    </source>
</evidence>
<dbReference type="WBParaSite" id="MhA1_Contig933.frz3.gene11">
    <property type="protein sequence ID" value="MhA1_Contig933.frz3.gene11"/>
    <property type="gene ID" value="MhA1_Contig933.frz3.gene11"/>
</dbReference>
<dbReference type="SUPFAM" id="SSF51197">
    <property type="entry name" value="Clavaminate synthase-like"/>
    <property type="match status" value="1"/>
</dbReference>
<keyword evidence="7" id="KW-1185">Reference proteome</keyword>
<dbReference type="Gene3D" id="2.60.120.650">
    <property type="entry name" value="Cupin"/>
    <property type="match status" value="1"/>
</dbReference>
<feature type="domain" description="JmjC" evidence="6">
    <location>
        <begin position="169"/>
        <end position="316"/>
    </location>
</feature>
<accession>A0A1I8C2U1</accession>
<evidence type="ECO:0000313" key="8">
    <source>
        <dbReference type="WBParaSite" id="MhA1_Contig933.frz3.gene11"/>
    </source>
</evidence>
<dbReference type="PROSITE" id="PS51184">
    <property type="entry name" value="JMJC"/>
    <property type="match status" value="1"/>
</dbReference>
<dbReference type="GO" id="GO:0140680">
    <property type="term" value="F:histone H3K36me/H3K36me2 demethylase activity"/>
    <property type="evidence" value="ECO:0007669"/>
    <property type="project" value="UniProtKB-EC"/>
</dbReference>
<comment type="function">
    <text evidence="4">Oxygenase that can act as both a histone lysine demethylase and a ribosomal histidine hydroxylase.</text>
</comment>
<sequence>MGKNKNKKNMQNSAGWNKSGSDPDTCTEVIDLKITGYNISRNTGNCIVLNAQKDNSTASNPFKLFRFSADTQHSVQAGLKALRWILSPIGTDQFFSDIFQKRVLVLKRSTNGYFDGFFNTEDFNNMLKDNYLLYGKDVNVASYVSGVRHTHNPLKEQLQRVTIANALQHFQNGRSLQCVHPQVFNDKIWYSCDLLQEVFCSLVGANNYLTPAKSAGFAPHFHEIDVFMLQTEGRKHWKIYAPESLEDSNDTFKDSDFTDLLPVFDGWLDQGDVLYVPRGFIHQANTGPEQHSHHVTISVCHKSSFAQFFQQSANEYIHMLTDKSKYLRGALPPHLFDMGGMASIAYPNKDSLKNRFLFFNFLQQPFNYLFKVFPYAKIFAQKFGSAFPSYIPAFIDLMAKDFFLTALPPFLSPEELKQTCIGGGGGCDNFFDKKKRPLIEAETEVRLVRMHGQRSKMASQLYVIPIQNGKLFNLWGVLR</sequence>
<dbReference type="GO" id="GO:0005730">
    <property type="term" value="C:nucleolus"/>
    <property type="evidence" value="ECO:0007669"/>
    <property type="project" value="TreeGrafter"/>
</dbReference>
<keyword evidence="2 4" id="KW-0408">Iron</keyword>
<feature type="region of interest" description="Disordered" evidence="5">
    <location>
        <begin position="1"/>
        <end position="22"/>
    </location>
</feature>
<evidence type="ECO:0000256" key="3">
    <source>
        <dbReference type="ARBA" id="ARBA00047915"/>
    </source>
</evidence>
<protein>
    <recommendedName>
        <fullName evidence="4">Bifunctional lysine-specific demethylase and histidyl-hydroxylase</fullName>
        <ecNumber evidence="4">1.14.11.27</ecNumber>
    </recommendedName>
</protein>
<comment type="catalytic activity">
    <reaction evidence="3 4">
        <text>N(6),N(6)-dimethyl-L-lysyl(36)-[histone H3] + 2 2-oxoglutarate + 2 O2 = L-lysyl(36)-[histone H3] + 2 formaldehyde + 2 succinate + 2 CO2</text>
        <dbReference type="Rhea" id="RHEA:42032"/>
        <dbReference type="Rhea" id="RHEA-COMP:9785"/>
        <dbReference type="Rhea" id="RHEA-COMP:9787"/>
        <dbReference type="ChEBI" id="CHEBI:15379"/>
        <dbReference type="ChEBI" id="CHEBI:16526"/>
        <dbReference type="ChEBI" id="CHEBI:16810"/>
        <dbReference type="ChEBI" id="CHEBI:16842"/>
        <dbReference type="ChEBI" id="CHEBI:29969"/>
        <dbReference type="ChEBI" id="CHEBI:30031"/>
        <dbReference type="ChEBI" id="CHEBI:61976"/>
        <dbReference type="EC" id="1.14.11.27"/>
    </reaction>
</comment>
<keyword evidence="4" id="KW-0560">Oxidoreductase</keyword>
<dbReference type="InterPro" id="IPR039994">
    <property type="entry name" value="NO66-like"/>
</dbReference>
<comment type="similarity">
    <text evidence="4">Belongs to the ROX family.</text>
</comment>
<evidence type="ECO:0000256" key="2">
    <source>
        <dbReference type="ARBA" id="ARBA00023004"/>
    </source>
</evidence>
<comment type="cofactor">
    <cofactor evidence="4">
        <name>Fe(2+)</name>
        <dbReference type="ChEBI" id="CHEBI:29033"/>
    </cofactor>
    <text evidence="4">Binds 1 Fe(2+) ion per subunit.</text>
</comment>
<evidence type="ECO:0000259" key="6">
    <source>
        <dbReference type="PROSITE" id="PS51184"/>
    </source>
</evidence>
<evidence type="ECO:0000256" key="4">
    <source>
        <dbReference type="RuleBase" id="RU366061"/>
    </source>
</evidence>
<proteinExistence type="inferred from homology"/>
<keyword evidence="4" id="KW-0539">Nucleus</keyword>
<feature type="compositionally biased region" description="Polar residues" evidence="5">
    <location>
        <begin position="10"/>
        <end position="22"/>
    </location>
</feature>
<dbReference type="PANTHER" id="PTHR13096">
    <property type="entry name" value="MINA53 MYC INDUCED NUCLEAR ANTIGEN"/>
    <property type="match status" value="1"/>
</dbReference>
<keyword evidence="4" id="KW-0223">Dioxygenase</keyword>
<keyword evidence="4" id="KW-0804">Transcription</keyword>